<evidence type="ECO:0000313" key="3">
    <source>
        <dbReference type="EMBL" id="GLY79726.1"/>
    </source>
</evidence>
<keyword evidence="2" id="KW-0812">Transmembrane</keyword>
<name>A0A9W6RPN9_9ACTN</name>
<feature type="transmembrane region" description="Helical" evidence="2">
    <location>
        <begin position="415"/>
        <end position="434"/>
    </location>
</feature>
<protein>
    <submittedName>
        <fullName evidence="3">Uncharacterized protein</fullName>
    </submittedName>
</protein>
<reference evidence="3" key="1">
    <citation type="submission" date="2023-03" db="EMBL/GenBank/DDBJ databases">
        <title>Actinoallomurus iriomotensis NBRC 103681.</title>
        <authorList>
            <person name="Ichikawa N."/>
            <person name="Sato H."/>
            <person name="Tonouchi N."/>
        </authorList>
    </citation>
    <scope>NUCLEOTIDE SEQUENCE</scope>
    <source>
        <strain evidence="3">NBRC 103681</strain>
    </source>
</reference>
<evidence type="ECO:0000313" key="4">
    <source>
        <dbReference type="Proteomes" id="UP001165135"/>
    </source>
</evidence>
<feature type="region of interest" description="Disordered" evidence="1">
    <location>
        <begin position="1"/>
        <end position="25"/>
    </location>
</feature>
<dbReference type="Proteomes" id="UP001165135">
    <property type="component" value="Unassembled WGS sequence"/>
</dbReference>
<dbReference type="RefSeq" id="WP_285631642.1">
    <property type="nucleotide sequence ID" value="NZ_BSTJ01000012.1"/>
</dbReference>
<sequence length="446" mass="49744">MSDGGVSSKPTPLVHPSSAAGADPPVKRTTVRITNVYATSWRVDPTLSAGALGDHLRLWRLERNYRLAEEQLPRVLLHEDLDPQAIRVKRWPHISTLTGATAWLFNLPSGRVVAALSLDVDCEIGDVTDLLEDCYFCDVHVEDVLINQRIQRMMASLDGDAVYEEDLLPERHQLVFGDPPAPDECEEVMQHLVYRADLPYNKEHSVICYPDELNRRPGWLAAVGPYVSVVCGHADFIQNTIFLSAVQGVAAAAELREIRHAAYQDVSLFRSPIRDGRSVQSRRKALERIADNLKGLEIELSYSVEAPADLGLLVPSLRVENFHKALFDSMELLAKAETVSRMLERLGRAISAELTSIESAERRADEERRLRWGVAIGFLSAVAVPAGIILAYFGINANEVNPNRSIFDHHYLPVYLTVIAVMAIGAVLAFSLYLQQVIRNRKQQRG</sequence>
<accession>A0A9W6RPN9</accession>
<keyword evidence="2" id="KW-0472">Membrane</keyword>
<dbReference type="EMBL" id="BSTJ01000012">
    <property type="protein sequence ID" value="GLY79726.1"/>
    <property type="molecule type" value="Genomic_DNA"/>
</dbReference>
<organism evidence="3 4">
    <name type="scientific">Actinoallomurus iriomotensis</name>
    <dbReference type="NCBI Taxonomy" id="478107"/>
    <lineage>
        <taxon>Bacteria</taxon>
        <taxon>Bacillati</taxon>
        <taxon>Actinomycetota</taxon>
        <taxon>Actinomycetes</taxon>
        <taxon>Streptosporangiales</taxon>
        <taxon>Thermomonosporaceae</taxon>
        <taxon>Actinoallomurus</taxon>
    </lineage>
</organism>
<dbReference type="AlphaFoldDB" id="A0A9W6RPN9"/>
<gene>
    <name evidence="3" type="ORF">Airi01_079930</name>
</gene>
<feature type="transmembrane region" description="Helical" evidence="2">
    <location>
        <begin position="372"/>
        <end position="395"/>
    </location>
</feature>
<keyword evidence="2" id="KW-1133">Transmembrane helix</keyword>
<evidence type="ECO:0000256" key="1">
    <source>
        <dbReference type="SAM" id="MobiDB-lite"/>
    </source>
</evidence>
<comment type="caution">
    <text evidence="3">The sequence shown here is derived from an EMBL/GenBank/DDBJ whole genome shotgun (WGS) entry which is preliminary data.</text>
</comment>
<evidence type="ECO:0000256" key="2">
    <source>
        <dbReference type="SAM" id="Phobius"/>
    </source>
</evidence>
<proteinExistence type="predicted"/>